<dbReference type="STRING" id="1452487.AVW16_00755"/>
<dbReference type="EMBL" id="LQQU01000023">
    <property type="protein sequence ID" value="KZE31747.1"/>
    <property type="molecule type" value="Genomic_DNA"/>
</dbReference>
<dbReference type="PANTHER" id="PTHR30329">
    <property type="entry name" value="STATOR ELEMENT OF FLAGELLAR MOTOR COMPLEX"/>
    <property type="match status" value="1"/>
</dbReference>
<feature type="domain" description="OmpA-like" evidence="10">
    <location>
        <begin position="169"/>
        <end position="286"/>
    </location>
</feature>
<dbReference type="GO" id="GO:0005886">
    <property type="term" value="C:plasma membrane"/>
    <property type="evidence" value="ECO:0007669"/>
    <property type="project" value="UniProtKB-SubCell"/>
</dbReference>
<evidence type="ECO:0000256" key="9">
    <source>
        <dbReference type="SAM" id="Phobius"/>
    </source>
</evidence>
<dbReference type="InterPro" id="IPR025713">
    <property type="entry name" value="MotB-like_N_dom"/>
</dbReference>
<dbReference type="InterPro" id="IPR036737">
    <property type="entry name" value="OmpA-like_sf"/>
</dbReference>
<keyword evidence="11" id="KW-0808">Transferase</keyword>
<keyword evidence="11" id="KW-0418">Kinase</keyword>
<dbReference type="Proteomes" id="UP000076625">
    <property type="component" value="Unassembled WGS sequence"/>
</dbReference>
<proteinExistence type="inferred from homology"/>
<dbReference type="Gene3D" id="3.30.1330.60">
    <property type="entry name" value="OmpA-like domain"/>
    <property type="match status" value="1"/>
</dbReference>
<feature type="transmembrane region" description="Helical" evidence="9">
    <location>
        <begin position="35"/>
        <end position="55"/>
    </location>
</feature>
<comment type="similarity">
    <text evidence="2">Belongs to the MotB family.</text>
</comment>
<dbReference type="OrthoDB" id="9809186at2"/>
<keyword evidence="6 7" id="KW-0472">Membrane</keyword>
<reference evidence="12" key="1">
    <citation type="submission" date="2016-01" db="EMBL/GenBank/DDBJ databases">
        <title>Draft genome of Chromobacterium sp. F49.</title>
        <authorList>
            <person name="Hong K.W."/>
        </authorList>
    </citation>
    <scope>NUCLEOTIDE SEQUENCE [LARGE SCALE GENOMIC DNA]</scope>
    <source>
        <strain evidence="12">CN10</strain>
    </source>
</reference>
<dbReference type="Pfam" id="PF00691">
    <property type="entry name" value="OmpA"/>
    <property type="match status" value="1"/>
</dbReference>
<organism evidence="11 12">
    <name type="scientific">Crenobacter luteus</name>
    <dbReference type="NCBI Taxonomy" id="1452487"/>
    <lineage>
        <taxon>Bacteria</taxon>
        <taxon>Pseudomonadati</taxon>
        <taxon>Pseudomonadota</taxon>
        <taxon>Betaproteobacteria</taxon>
        <taxon>Neisseriales</taxon>
        <taxon>Neisseriaceae</taxon>
        <taxon>Crenobacter</taxon>
    </lineage>
</organism>
<keyword evidence="5 9" id="KW-1133">Transmembrane helix</keyword>
<protein>
    <submittedName>
        <fullName evidence="11">Histidine kinase</fullName>
    </submittedName>
</protein>
<sequence length="325" mass="35377">MSTNTNKNPRHEGEAVIKKVSRRQEGEGHGGAWKVAFADFVLALMCLFLVMWLMAAREQENLAKQLMGSGGSPMAEGSNRLIEHQGNPRGSLIPREPVPGQPAAETRPNAQLKNSAHPSVLDGDGAPRRQRYDSAADLEKLAKMIAELSAEAGLTRNIRTVVTPDGLRVMLHDTDKQGMFERGSAILDARFAALLGKIGRMFAGVDNQLLLVGHTDALPYRGTHAYSNWTLSSHRAMSARERLLAGGMDGGRILQVVGMAERAPLDRRNPNSAVNRRIELLVLTSAQAQALSRMYGMPAESVTLPASAELPRRLEGEDRVVVVHD</sequence>
<dbReference type="PANTHER" id="PTHR30329:SF21">
    <property type="entry name" value="LIPOPROTEIN YIAD-RELATED"/>
    <property type="match status" value="1"/>
</dbReference>
<dbReference type="SUPFAM" id="SSF103088">
    <property type="entry name" value="OmpA-like"/>
    <property type="match status" value="1"/>
</dbReference>
<dbReference type="InterPro" id="IPR006665">
    <property type="entry name" value="OmpA-like"/>
</dbReference>
<dbReference type="RefSeq" id="WP_066612535.1">
    <property type="nucleotide sequence ID" value="NZ_LQQU01000023.1"/>
</dbReference>
<evidence type="ECO:0000256" key="2">
    <source>
        <dbReference type="ARBA" id="ARBA00008914"/>
    </source>
</evidence>
<evidence type="ECO:0000256" key="7">
    <source>
        <dbReference type="PROSITE-ProRule" id="PRU00473"/>
    </source>
</evidence>
<dbReference type="CDD" id="cd07185">
    <property type="entry name" value="OmpA_C-like"/>
    <property type="match status" value="1"/>
</dbReference>
<dbReference type="GO" id="GO:0016301">
    <property type="term" value="F:kinase activity"/>
    <property type="evidence" value="ECO:0007669"/>
    <property type="project" value="UniProtKB-KW"/>
</dbReference>
<comment type="subcellular location">
    <subcellularLocation>
        <location evidence="1">Cell membrane</location>
        <topology evidence="1">Single-pass membrane protein</topology>
    </subcellularLocation>
</comment>
<evidence type="ECO:0000256" key="8">
    <source>
        <dbReference type="SAM" id="MobiDB-lite"/>
    </source>
</evidence>
<dbReference type="PROSITE" id="PS51123">
    <property type="entry name" value="OMPA_2"/>
    <property type="match status" value="1"/>
</dbReference>
<evidence type="ECO:0000256" key="1">
    <source>
        <dbReference type="ARBA" id="ARBA00004162"/>
    </source>
</evidence>
<comment type="caution">
    <text evidence="11">The sequence shown here is derived from an EMBL/GenBank/DDBJ whole genome shotgun (WGS) entry which is preliminary data.</text>
</comment>
<evidence type="ECO:0000313" key="12">
    <source>
        <dbReference type="Proteomes" id="UP000076625"/>
    </source>
</evidence>
<name>A0A163CFI0_9NEIS</name>
<evidence type="ECO:0000256" key="5">
    <source>
        <dbReference type="ARBA" id="ARBA00022989"/>
    </source>
</evidence>
<evidence type="ECO:0000256" key="4">
    <source>
        <dbReference type="ARBA" id="ARBA00022692"/>
    </source>
</evidence>
<evidence type="ECO:0000256" key="6">
    <source>
        <dbReference type="ARBA" id="ARBA00023136"/>
    </source>
</evidence>
<feature type="region of interest" description="Disordered" evidence="8">
    <location>
        <begin position="67"/>
        <end position="129"/>
    </location>
</feature>
<dbReference type="InterPro" id="IPR050330">
    <property type="entry name" value="Bact_OuterMem_StrucFunc"/>
</dbReference>
<evidence type="ECO:0000313" key="11">
    <source>
        <dbReference type="EMBL" id="KZE31747.1"/>
    </source>
</evidence>
<evidence type="ECO:0000256" key="3">
    <source>
        <dbReference type="ARBA" id="ARBA00022475"/>
    </source>
</evidence>
<keyword evidence="3" id="KW-1003">Cell membrane</keyword>
<gene>
    <name evidence="11" type="ORF">AVW16_00755</name>
</gene>
<dbReference type="Pfam" id="PF13677">
    <property type="entry name" value="MotB_plug"/>
    <property type="match status" value="1"/>
</dbReference>
<accession>A0A163CFI0</accession>
<keyword evidence="4 9" id="KW-0812">Transmembrane</keyword>
<dbReference type="AlphaFoldDB" id="A0A163CFI0"/>
<keyword evidence="12" id="KW-1185">Reference proteome</keyword>
<feature type="compositionally biased region" description="Polar residues" evidence="8">
    <location>
        <begin position="108"/>
        <end position="117"/>
    </location>
</feature>
<evidence type="ECO:0000259" key="10">
    <source>
        <dbReference type="PROSITE" id="PS51123"/>
    </source>
</evidence>